<keyword evidence="2" id="KW-1185">Reference proteome</keyword>
<dbReference type="AlphaFoldDB" id="A0ABD3X413"/>
<proteinExistence type="predicted"/>
<reference evidence="1 2" key="1">
    <citation type="submission" date="2024-11" db="EMBL/GenBank/DDBJ databases">
        <title>Chromosome-level genome assembly of the freshwater bivalve Anodonta woodiana.</title>
        <authorList>
            <person name="Chen X."/>
        </authorList>
    </citation>
    <scope>NUCLEOTIDE SEQUENCE [LARGE SCALE GENOMIC DNA]</scope>
    <source>
        <strain evidence="1">MN2024</strain>
        <tissue evidence="1">Gills</tissue>
    </source>
</reference>
<sequence>MTEIIPFKFGMILGRTVNIQNNSIGLDIFSELTTTTIECPSKTISCEAIQSSADVNNVLDISSDMSLKIKAGHLNMEGIGTYIKEERVDNTLEIMLRAHVKTMSETLTNSQPKNGWKSRGVTHYIRSIVYGGDLVARICTKSTDPRIIEVIKGNVKAAFLTDGQISSNTEVRRNRNTHLSEMNISYYSTTLEGEIPTDLGGLLKALMQFTSEVKKINGGKGSPLMCELVPLNQLDSSIPVISNIRGIMTKLGPFEEKYDDTRDAEKMLKKFEEDNLASFTDKQNERCMNIQQRIGRVLEHFTDFIANMDLTQTKTASKLEHAANVYQENIRRIGFQAEVRQFIHEVEASRTAAFDLTAWKAFIFAALASLGILLVKNHH</sequence>
<gene>
    <name evidence="1" type="ORF">ACJMK2_032982</name>
</gene>
<protein>
    <submittedName>
        <fullName evidence="1">Uncharacterized protein</fullName>
    </submittedName>
</protein>
<organism evidence="1 2">
    <name type="scientific">Sinanodonta woodiana</name>
    <name type="common">Chinese pond mussel</name>
    <name type="synonym">Anodonta woodiana</name>
    <dbReference type="NCBI Taxonomy" id="1069815"/>
    <lineage>
        <taxon>Eukaryota</taxon>
        <taxon>Metazoa</taxon>
        <taxon>Spiralia</taxon>
        <taxon>Lophotrochozoa</taxon>
        <taxon>Mollusca</taxon>
        <taxon>Bivalvia</taxon>
        <taxon>Autobranchia</taxon>
        <taxon>Heteroconchia</taxon>
        <taxon>Palaeoheterodonta</taxon>
        <taxon>Unionida</taxon>
        <taxon>Unionoidea</taxon>
        <taxon>Unionidae</taxon>
        <taxon>Unioninae</taxon>
        <taxon>Sinanodonta</taxon>
    </lineage>
</organism>
<accession>A0ABD3X413</accession>
<dbReference type="Proteomes" id="UP001634394">
    <property type="component" value="Unassembled WGS sequence"/>
</dbReference>
<dbReference type="EMBL" id="JBJQND010000004">
    <property type="protein sequence ID" value="KAL3880767.1"/>
    <property type="molecule type" value="Genomic_DNA"/>
</dbReference>
<comment type="caution">
    <text evidence="1">The sequence shown here is derived from an EMBL/GenBank/DDBJ whole genome shotgun (WGS) entry which is preliminary data.</text>
</comment>
<name>A0ABD3X413_SINWO</name>
<evidence type="ECO:0000313" key="1">
    <source>
        <dbReference type="EMBL" id="KAL3880767.1"/>
    </source>
</evidence>
<evidence type="ECO:0000313" key="2">
    <source>
        <dbReference type="Proteomes" id="UP001634394"/>
    </source>
</evidence>